<gene>
    <name evidence="2" type="ORF">V865_003560</name>
</gene>
<organism evidence="2 3">
    <name type="scientific">Kwoniella europaea PYCC6329</name>
    <dbReference type="NCBI Taxonomy" id="1423913"/>
    <lineage>
        <taxon>Eukaryota</taxon>
        <taxon>Fungi</taxon>
        <taxon>Dikarya</taxon>
        <taxon>Basidiomycota</taxon>
        <taxon>Agaricomycotina</taxon>
        <taxon>Tremellomycetes</taxon>
        <taxon>Tremellales</taxon>
        <taxon>Cryptococcaceae</taxon>
        <taxon>Kwoniella</taxon>
    </lineage>
</organism>
<feature type="compositionally biased region" description="Polar residues" evidence="1">
    <location>
        <begin position="44"/>
        <end position="54"/>
    </location>
</feature>
<name>A0AAX4KJL4_9TREE</name>
<feature type="compositionally biased region" description="Acidic residues" evidence="1">
    <location>
        <begin position="145"/>
        <end position="167"/>
    </location>
</feature>
<feature type="compositionally biased region" description="Low complexity" evidence="1">
    <location>
        <begin position="455"/>
        <end position="469"/>
    </location>
</feature>
<dbReference type="RefSeq" id="XP_066083450.1">
    <property type="nucleotide sequence ID" value="XM_066227353.1"/>
</dbReference>
<dbReference type="PANTHER" id="PTHR35711:SF1">
    <property type="entry name" value="ECTODERMAL, ISOFORM F"/>
    <property type="match status" value="1"/>
</dbReference>
<feature type="compositionally biased region" description="Low complexity" evidence="1">
    <location>
        <begin position="410"/>
        <end position="419"/>
    </location>
</feature>
<dbReference type="GeneID" id="91102363"/>
<feature type="region of interest" description="Disordered" evidence="1">
    <location>
        <begin position="44"/>
        <end position="597"/>
    </location>
</feature>
<feature type="compositionally biased region" description="Basic and acidic residues" evidence="1">
    <location>
        <begin position="197"/>
        <end position="208"/>
    </location>
</feature>
<dbReference type="KEGG" id="ker:91102363"/>
<evidence type="ECO:0000313" key="2">
    <source>
        <dbReference type="EMBL" id="WWD05483.1"/>
    </source>
</evidence>
<proteinExistence type="predicted"/>
<evidence type="ECO:0000256" key="1">
    <source>
        <dbReference type="SAM" id="MobiDB-lite"/>
    </source>
</evidence>
<reference evidence="2 3" key="1">
    <citation type="submission" date="2024-01" db="EMBL/GenBank/DDBJ databases">
        <title>Comparative genomics of Cryptococcus and Kwoniella reveals pathogenesis evolution and contrasting modes of karyotype evolution via chromosome fusion or intercentromeric recombination.</title>
        <authorList>
            <person name="Coelho M.A."/>
            <person name="David-Palma M."/>
            <person name="Shea T."/>
            <person name="Bowers K."/>
            <person name="McGinley-Smith S."/>
            <person name="Mohammad A.W."/>
            <person name="Gnirke A."/>
            <person name="Yurkov A.M."/>
            <person name="Nowrousian M."/>
            <person name="Sun S."/>
            <person name="Cuomo C.A."/>
            <person name="Heitman J."/>
        </authorList>
    </citation>
    <scope>NUCLEOTIDE SEQUENCE [LARGE SCALE GENOMIC DNA]</scope>
    <source>
        <strain evidence="2 3">PYCC6329</strain>
    </source>
</reference>
<feature type="compositionally biased region" description="Basic and acidic residues" evidence="1">
    <location>
        <begin position="509"/>
        <end position="518"/>
    </location>
</feature>
<feature type="compositionally biased region" description="Basic and acidic residues" evidence="1">
    <location>
        <begin position="131"/>
        <end position="144"/>
    </location>
</feature>
<protein>
    <submittedName>
        <fullName evidence="2">Uncharacterized protein</fullName>
    </submittedName>
</protein>
<feature type="compositionally biased region" description="Polar residues" evidence="1">
    <location>
        <begin position="116"/>
        <end position="127"/>
    </location>
</feature>
<dbReference type="AlphaFoldDB" id="A0AAX4KJL4"/>
<keyword evidence="3" id="KW-1185">Reference proteome</keyword>
<feature type="compositionally biased region" description="Low complexity" evidence="1">
    <location>
        <begin position="73"/>
        <end position="91"/>
    </location>
</feature>
<feature type="compositionally biased region" description="Low complexity" evidence="1">
    <location>
        <begin position="283"/>
        <end position="294"/>
    </location>
</feature>
<accession>A0AAX4KJL4</accession>
<feature type="compositionally biased region" description="Polar residues" evidence="1">
    <location>
        <begin position="244"/>
        <end position="269"/>
    </location>
</feature>
<evidence type="ECO:0000313" key="3">
    <source>
        <dbReference type="Proteomes" id="UP001358614"/>
    </source>
</evidence>
<sequence>MSLGTSPTAPSLLIPSNPAFSPVETAPKGGILINVHRASEPTLSIDSSLGSYNTHARRPSDPSSIISEKEEIASSYSHSPIPSPISGIHTPNVNAKSLKIRFAPLPDPRRPRSLSTGRNIAWTNQVDENGDEKRQLSIKDHTTPDDDECAVQDDSDEEEQGGEEDEGDGKSGRRWSKSMGLSSSWKVSKKLLTGKNPIKDKEKDKEDSSMSYPQGAPLKKSVSTGGFIGSSPFRWTSETERKNSMQGSSPPTVTSFLSSRSNSNPNTASGHRRNSSLEPGTGSSYSSRLSSSPSTTPIKMMNGRVYGSRRASEAAERERRIREKNEPAFVEWGQGQVAQRTTEEPSGKGGFLGDNDDGGGMAWVKRRREERERQKREKEEQEKLQSEQGLPEAQERENGKDGVGVEEALSTSSSSSTSSLDLNLKKSALGINTGDLKTPAIAISELPPTPIIRVSADSDNTSNSPSTNSHGQSEYTKSTMNMDVGPKGERMTPTPPNVSSEAIHAPKTLVDERKEGDHVVQAMRIPSGTTAQKSNKLKDPFAQESQNNDNPSDEEEEEEDEEEEDEDDGDFDDDEEEEIDIRTTSSAAGVEVISRHK</sequence>
<feature type="compositionally biased region" description="Acidic residues" evidence="1">
    <location>
        <begin position="551"/>
        <end position="579"/>
    </location>
</feature>
<feature type="compositionally biased region" description="Polar residues" evidence="1">
    <location>
        <begin position="470"/>
        <end position="481"/>
    </location>
</feature>
<feature type="compositionally biased region" description="Basic and acidic residues" evidence="1">
    <location>
        <begin position="367"/>
        <end position="385"/>
    </location>
</feature>
<feature type="compositionally biased region" description="Basic and acidic residues" evidence="1">
    <location>
        <begin position="310"/>
        <end position="326"/>
    </location>
</feature>
<dbReference type="Proteomes" id="UP001358614">
    <property type="component" value="Chromosome 1"/>
</dbReference>
<dbReference type="EMBL" id="CP144089">
    <property type="protein sequence ID" value="WWD05483.1"/>
    <property type="molecule type" value="Genomic_DNA"/>
</dbReference>
<dbReference type="PANTHER" id="PTHR35711">
    <property type="entry name" value="EXPRESSED PROTEIN"/>
    <property type="match status" value="1"/>
</dbReference>